<protein>
    <submittedName>
        <fullName evidence="1">Uncharacterized protein</fullName>
    </submittedName>
</protein>
<proteinExistence type="predicted"/>
<comment type="caution">
    <text evidence="1">The sequence shown here is derived from an EMBL/GenBank/DDBJ whole genome shotgun (WGS) entry which is preliminary data.</text>
</comment>
<reference evidence="2" key="1">
    <citation type="submission" date="2018-02" db="EMBL/GenBank/DDBJ databases">
        <title>Genome sequence of Desulfocucumis palustris strain NAW-5.</title>
        <authorList>
            <person name="Watanabe M."/>
            <person name="Kojima H."/>
            <person name="Fukui M."/>
        </authorList>
    </citation>
    <scope>NUCLEOTIDE SEQUENCE [LARGE SCALE GENOMIC DNA]</scope>
    <source>
        <strain evidence="2">NAW-5</strain>
    </source>
</reference>
<organism evidence="1 2">
    <name type="scientific">Desulfocucumis palustris</name>
    <dbReference type="NCBI Taxonomy" id="1898651"/>
    <lineage>
        <taxon>Bacteria</taxon>
        <taxon>Bacillati</taxon>
        <taxon>Bacillota</taxon>
        <taxon>Clostridia</taxon>
        <taxon>Eubacteriales</taxon>
        <taxon>Desulfocucumaceae</taxon>
        <taxon>Desulfocucumis</taxon>
    </lineage>
</organism>
<evidence type="ECO:0000313" key="2">
    <source>
        <dbReference type="Proteomes" id="UP000239549"/>
    </source>
</evidence>
<accession>A0A2L2XAD0</accession>
<dbReference type="Proteomes" id="UP000239549">
    <property type="component" value="Unassembled WGS sequence"/>
</dbReference>
<dbReference type="EMBL" id="BFAV01000073">
    <property type="protein sequence ID" value="GBF33155.1"/>
    <property type="molecule type" value="Genomic_DNA"/>
</dbReference>
<dbReference type="AlphaFoldDB" id="A0A2L2XAD0"/>
<gene>
    <name evidence="1" type="ORF">DCCM_2252</name>
</gene>
<sequence length="118" mass="13021">MNLSATKLSFPVILGFFLGFVLFGVQVSLDGVNNAVAPENPYKLCSVRSVGAGELDVVLLGRPVRLTLPVPGSKECLRYMEEGIKKLSSLSEDLRAKGDRLWRTAEEYCRRKIIFDGS</sequence>
<keyword evidence="2" id="KW-1185">Reference proteome</keyword>
<evidence type="ECO:0000313" key="1">
    <source>
        <dbReference type="EMBL" id="GBF33155.1"/>
    </source>
</evidence>
<name>A0A2L2XAD0_9FIRM</name>